<feature type="domain" description="Mur ligase central" evidence="14">
    <location>
        <begin position="151"/>
        <end position="329"/>
    </location>
</feature>
<dbReference type="UniPathway" id="UPA00219"/>
<dbReference type="PATRIC" id="fig|742725.3.peg.528"/>
<evidence type="ECO:0000313" key="16">
    <source>
        <dbReference type="Proteomes" id="UP000006008"/>
    </source>
</evidence>
<dbReference type="EC" id="6.3.2.10" evidence="10 11"/>
<dbReference type="GO" id="GO:0005524">
    <property type="term" value="F:ATP binding"/>
    <property type="evidence" value="ECO:0007669"/>
    <property type="project" value="UniProtKB-UniRule"/>
</dbReference>
<evidence type="ECO:0000256" key="2">
    <source>
        <dbReference type="ARBA" id="ARBA00022598"/>
    </source>
</evidence>
<feature type="domain" description="Mur ligase C-terminal" evidence="13">
    <location>
        <begin position="357"/>
        <end position="470"/>
    </location>
</feature>
<keyword evidence="4 10" id="KW-0547">Nucleotide-binding</keyword>
<dbReference type="NCBIfam" id="TIGR01143">
    <property type="entry name" value="murF"/>
    <property type="match status" value="1"/>
</dbReference>
<evidence type="ECO:0000256" key="8">
    <source>
        <dbReference type="ARBA" id="ARBA00023306"/>
    </source>
</evidence>
<evidence type="ECO:0000256" key="4">
    <source>
        <dbReference type="ARBA" id="ARBA00022741"/>
    </source>
</evidence>
<dbReference type="GO" id="GO:0051301">
    <property type="term" value="P:cell division"/>
    <property type="evidence" value="ECO:0007669"/>
    <property type="project" value="UniProtKB-KW"/>
</dbReference>
<evidence type="ECO:0000256" key="10">
    <source>
        <dbReference type="HAMAP-Rule" id="MF_02019"/>
    </source>
</evidence>
<keyword evidence="7 10" id="KW-0573">Peptidoglycan synthesis</keyword>
<comment type="function">
    <text evidence="10 11">Involved in cell wall formation. Catalyzes the final step in the synthesis of UDP-N-acetylmuramoyl-pentapeptide, the precursor of murein.</text>
</comment>
<dbReference type="AlphaFoldDB" id="G5H6C2"/>
<evidence type="ECO:0000256" key="9">
    <source>
        <dbReference type="ARBA" id="ARBA00023316"/>
    </source>
</evidence>
<comment type="caution">
    <text evidence="15">The sequence shown here is derived from an EMBL/GenBank/DDBJ whole genome shotgun (WGS) entry which is preliminary data.</text>
</comment>
<evidence type="ECO:0000313" key="15">
    <source>
        <dbReference type="EMBL" id="EHB93216.1"/>
    </source>
</evidence>
<dbReference type="InterPro" id="IPR004101">
    <property type="entry name" value="Mur_ligase_C"/>
</dbReference>
<dbReference type="SUPFAM" id="SSF53244">
    <property type="entry name" value="MurD-like peptide ligases, peptide-binding domain"/>
    <property type="match status" value="1"/>
</dbReference>
<comment type="similarity">
    <text evidence="10">Belongs to the MurCDEF family. MurF subfamily.</text>
</comment>
<dbReference type="GO" id="GO:0009252">
    <property type="term" value="P:peptidoglycan biosynthetic process"/>
    <property type="evidence" value="ECO:0007669"/>
    <property type="project" value="UniProtKB-UniRule"/>
</dbReference>
<keyword evidence="16" id="KW-1185">Reference proteome</keyword>
<dbReference type="InterPro" id="IPR036615">
    <property type="entry name" value="Mur_ligase_C_dom_sf"/>
</dbReference>
<dbReference type="RefSeq" id="WP_009133288.1">
    <property type="nucleotide sequence ID" value="NZ_CP102250.1"/>
</dbReference>
<dbReference type="PANTHER" id="PTHR43024:SF1">
    <property type="entry name" value="UDP-N-ACETYLMURAMOYL-TRIPEPTIDE--D-ALANYL-D-ALANINE LIGASE"/>
    <property type="match status" value="1"/>
</dbReference>
<dbReference type="GO" id="GO:0071555">
    <property type="term" value="P:cell wall organization"/>
    <property type="evidence" value="ECO:0007669"/>
    <property type="project" value="UniProtKB-KW"/>
</dbReference>
<comment type="pathway">
    <text evidence="10 11">Cell wall biogenesis; peptidoglycan biosynthesis.</text>
</comment>
<evidence type="ECO:0000256" key="3">
    <source>
        <dbReference type="ARBA" id="ARBA00022618"/>
    </source>
</evidence>
<keyword evidence="8 10" id="KW-0131">Cell cycle</keyword>
<dbReference type="InterPro" id="IPR013221">
    <property type="entry name" value="Mur_ligase_cen"/>
</dbReference>
<dbReference type="STRING" id="742725.HMPREF9450_00482"/>
<evidence type="ECO:0000256" key="6">
    <source>
        <dbReference type="ARBA" id="ARBA00022960"/>
    </source>
</evidence>
<reference evidence="15 16" key="1">
    <citation type="submission" date="2011-08" db="EMBL/GenBank/DDBJ databases">
        <title>The Genome Sequence of Alistipes indistinctus YIT 12060.</title>
        <authorList>
            <consortium name="The Broad Institute Genome Sequencing Platform"/>
            <person name="Earl A."/>
            <person name="Ward D."/>
            <person name="Feldgarden M."/>
            <person name="Gevers D."/>
            <person name="Morotomi M."/>
            <person name="Young S.K."/>
            <person name="Zeng Q."/>
            <person name="Gargeya S."/>
            <person name="Fitzgerald M."/>
            <person name="Haas B."/>
            <person name="Abouelleil A."/>
            <person name="Alvarado L."/>
            <person name="Arachchi H.M."/>
            <person name="Berlin A."/>
            <person name="Brown A."/>
            <person name="Chapman S.B."/>
            <person name="Chen Z."/>
            <person name="Dunbar C."/>
            <person name="Freedman E."/>
            <person name="Gearin G."/>
            <person name="Gellesch M."/>
            <person name="Goldberg J."/>
            <person name="Griggs A."/>
            <person name="Gujja S."/>
            <person name="Heiman D."/>
            <person name="Howarth C."/>
            <person name="Larson L."/>
            <person name="Lui A."/>
            <person name="MacDonald P.J.P."/>
            <person name="Montmayeur A."/>
            <person name="Murphy C."/>
            <person name="Neiman D."/>
            <person name="Pearson M."/>
            <person name="Priest M."/>
            <person name="Roberts A."/>
            <person name="Saif S."/>
            <person name="Shea T."/>
            <person name="Shenoy N."/>
            <person name="Sisk P."/>
            <person name="Stolte C."/>
            <person name="Sykes S."/>
            <person name="Wortman J."/>
            <person name="Nusbaum C."/>
            <person name="Birren B."/>
        </authorList>
    </citation>
    <scope>NUCLEOTIDE SEQUENCE [LARGE SCALE GENOMIC DNA]</scope>
    <source>
        <strain evidence="15 16">YIT 12060</strain>
    </source>
</reference>
<evidence type="ECO:0000256" key="11">
    <source>
        <dbReference type="RuleBase" id="RU004136"/>
    </source>
</evidence>
<dbReference type="Gene3D" id="3.90.190.20">
    <property type="entry name" value="Mur ligase, C-terminal domain"/>
    <property type="match status" value="1"/>
</dbReference>
<sequence>MKNDTLHELYELFLLHPHISTDSRRIEPGSIFFALHGEHFDGNRYAAAALESGAVAVVVDDPKVIPLVEEAPCSCGHDDEAHTCDCGDKHESSGCDCGHGSPHEAGCTCEECTEEESRRDSRYILVPDTLEALQELAAYHRSELGVMILAITGSNGKTTTKELVGRTLSQKYETTVTQGNLNNHIGVPLTLLSMTPETDFAVVEMGANHRHEIEKLCAIARPDFGLITNIGRSHLEGFGGPEGVRKGKGELLDYLAANSGTAFYLSDDAVLSEMVAERPNLYAIPYNASGLTRDDDGEMIGVRWEGLTIHSKLVGDYNLNNIAAALAMAAYFAVAPEGAAAAIADYTPDNNRSQKQVTAHNTLILDAYNANPSSMQAALENFAATVSAQPKAVILGDMRELGEYAAAEHARMIELMHRLQISEAYLVGDRFALAGANTPGYRPFADTEALRAYLAEHPLRDRFILIKGSRGIQLEKVVDLL</sequence>
<feature type="domain" description="Mur ligase N-terminal catalytic" evidence="12">
    <location>
        <begin position="19"/>
        <end position="139"/>
    </location>
</feature>
<keyword evidence="5 10" id="KW-0067">ATP-binding</keyword>
<organism evidence="15 16">
    <name type="scientific">Alistipes indistinctus YIT 12060</name>
    <dbReference type="NCBI Taxonomy" id="742725"/>
    <lineage>
        <taxon>Bacteria</taxon>
        <taxon>Pseudomonadati</taxon>
        <taxon>Bacteroidota</taxon>
        <taxon>Bacteroidia</taxon>
        <taxon>Bacteroidales</taxon>
        <taxon>Rikenellaceae</taxon>
        <taxon>Alistipes</taxon>
    </lineage>
</organism>
<dbReference type="HAMAP" id="MF_02019">
    <property type="entry name" value="MurF"/>
    <property type="match status" value="1"/>
</dbReference>
<dbReference type="SUPFAM" id="SSF53623">
    <property type="entry name" value="MurD-like peptide ligases, catalytic domain"/>
    <property type="match status" value="1"/>
</dbReference>
<evidence type="ECO:0000259" key="13">
    <source>
        <dbReference type="Pfam" id="PF02875"/>
    </source>
</evidence>
<dbReference type="EMBL" id="ADLD01000004">
    <property type="protein sequence ID" value="EHB93216.1"/>
    <property type="molecule type" value="Genomic_DNA"/>
</dbReference>
<evidence type="ECO:0000259" key="12">
    <source>
        <dbReference type="Pfam" id="PF01225"/>
    </source>
</evidence>
<accession>G5H6C2</accession>
<name>G5H6C2_9BACT</name>
<keyword evidence="3 10" id="KW-0132">Cell division</keyword>
<dbReference type="InterPro" id="IPR000713">
    <property type="entry name" value="Mur_ligase_N"/>
</dbReference>
<keyword evidence="1 10" id="KW-0963">Cytoplasm</keyword>
<evidence type="ECO:0000256" key="1">
    <source>
        <dbReference type="ARBA" id="ARBA00022490"/>
    </source>
</evidence>
<keyword evidence="2 10" id="KW-0436">Ligase</keyword>
<protein>
    <recommendedName>
        <fullName evidence="10 11">UDP-N-acetylmuramoyl-tripeptide--D-alanyl-D-alanine ligase</fullName>
        <ecNumber evidence="10 11">6.3.2.10</ecNumber>
    </recommendedName>
    <alternativeName>
        <fullName evidence="10">D-alanyl-D-alanine-adding enzyme</fullName>
    </alternativeName>
</protein>
<dbReference type="GO" id="GO:0008360">
    <property type="term" value="P:regulation of cell shape"/>
    <property type="evidence" value="ECO:0007669"/>
    <property type="project" value="UniProtKB-KW"/>
</dbReference>
<dbReference type="HOGENOM" id="CLU_031507_4_0_10"/>
<dbReference type="GO" id="GO:0005737">
    <property type="term" value="C:cytoplasm"/>
    <property type="evidence" value="ECO:0007669"/>
    <property type="project" value="UniProtKB-SubCell"/>
</dbReference>
<dbReference type="eggNOG" id="COG0770">
    <property type="taxonomic scope" value="Bacteria"/>
</dbReference>
<evidence type="ECO:0000256" key="5">
    <source>
        <dbReference type="ARBA" id="ARBA00022840"/>
    </source>
</evidence>
<dbReference type="InterPro" id="IPR005863">
    <property type="entry name" value="UDP-N-AcMur_synth"/>
</dbReference>
<dbReference type="GO" id="GO:0047480">
    <property type="term" value="F:UDP-N-acetylmuramoyl-tripeptide-D-alanyl-D-alanine ligase activity"/>
    <property type="evidence" value="ECO:0007669"/>
    <property type="project" value="UniProtKB-UniRule"/>
</dbReference>
<feature type="binding site" evidence="10">
    <location>
        <begin position="153"/>
        <end position="159"/>
    </location>
    <ligand>
        <name>ATP</name>
        <dbReference type="ChEBI" id="CHEBI:30616"/>
    </ligand>
</feature>
<keyword evidence="9 10" id="KW-0961">Cell wall biogenesis/degradation</keyword>
<dbReference type="Pfam" id="PF02875">
    <property type="entry name" value="Mur_ligase_C"/>
    <property type="match status" value="1"/>
</dbReference>
<dbReference type="Proteomes" id="UP000006008">
    <property type="component" value="Unassembled WGS sequence"/>
</dbReference>
<dbReference type="PANTHER" id="PTHR43024">
    <property type="entry name" value="UDP-N-ACETYLMURAMOYL-TRIPEPTIDE--D-ALANYL-D-ALANINE LIGASE"/>
    <property type="match status" value="1"/>
</dbReference>
<dbReference type="Pfam" id="PF01225">
    <property type="entry name" value="Mur_ligase"/>
    <property type="match status" value="1"/>
</dbReference>
<evidence type="ECO:0000256" key="7">
    <source>
        <dbReference type="ARBA" id="ARBA00022984"/>
    </source>
</evidence>
<dbReference type="InterPro" id="IPR051046">
    <property type="entry name" value="MurCDEF_CellWall_CoF430Synth"/>
</dbReference>
<comment type="catalytic activity">
    <reaction evidence="10 11">
        <text>D-alanyl-D-alanine + UDP-N-acetyl-alpha-D-muramoyl-L-alanyl-gamma-D-glutamyl-meso-2,6-diaminopimelate + ATP = UDP-N-acetyl-alpha-D-muramoyl-L-alanyl-gamma-D-glutamyl-meso-2,6-diaminopimeloyl-D-alanyl-D-alanine + ADP + phosphate + H(+)</text>
        <dbReference type="Rhea" id="RHEA:28374"/>
        <dbReference type="ChEBI" id="CHEBI:15378"/>
        <dbReference type="ChEBI" id="CHEBI:30616"/>
        <dbReference type="ChEBI" id="CHEBI:43474"/>
        <dbReference type="ChEBI" id="CHEBI:57822"/>
        <dbReference type="ChEBI" id="CHEBI:61386"/>
        <dbReference type="ChEBI" id="CHEBI:83905"/>
        <dbReference type="ChEBI" id="CHEBI:456216"/>
        <dbReference type="EC" id="6.3.2.10"/>
    </reaction>
</comment>
<dbReference type="InterPro" id="IPR035911">
    <property type="entry name" value="MurE/MurF_N"/>
</dbReference>
<proteinExistence type="inferred from homology"/>
<dbReference type="InterPro" id="IPR036565">
    <property type="entry name" value="Mur-like_cat_sf"/>
</dbReference>
<keyword evidence="6 10" id="KW-0133">Cell shape</keyword>
<dbReference type="Gene3D" id="3.40.1190.10">
    <property type="entry name" value="Mur-like, catalytic domain"/>
    <property type="match status" value="1"/>
</dbReference>
<dbReference type="Gene3D" id="3.40.1390.10">
    <property type="entry name" value="MurE/MurF, N-terminal domain"/>
    <property type="match status" value="1"/>
</dbReference>
<dbReference type="GeneID" id="92816902"/>
<dbReference type="SUPFAM" id="SSF63418">
    <property type="entry name" value="MurE/MurF N-terminal domain"/>
    <property type="match status" value="1"/>
</dbReference>
<comment type="subcellular location">
    <subcellularLocation>
        <location evidence="10 11">Cytoplasm</location>
    </subcellularLocation>
</comment>
<gene>
    <name evidence="10" type="primary">murF</name>
    <name evidence="15" type="ORF">HMPREF9450_00482</name>
</gene>
<dbReference type="Pfam" id="PF08245">
    <property type="entry name" value="Mur_ligase_M"/>
    <property type="match status" value="1"/>
</dbReference>
<dbReference type="GO" id="GO:0008766">
    <property type="term" value="F:UDP-N-acetylmuramoylalanyl-D-glutamyl-2,6-diaminopimelate-D-alanyl-D-alanine ligase activity"/>
    <property type="evidence" value="ECO:0007669"/>
    <property type="project" value="RHEA"/>
</dbReference>
<evidence type="ECO:0000259" key="14">
    <source>
        <dbReference type="Pfam" id="PF08245"/>
    </source>
</evidence>